<dbReference type="SUPFAM" id="SSF54427">
    <property type="entry name" value="NTF2-like"/>
    <property type="match status" value="1"/>
</dbReference>
<reference evidence="2" key="1">
    <citation type="journal article" date="2019" name="Int. J. Syst. Evol. Microbiol.">
        <title>The Global Catalogue of Microorganisms (GCM) 10K type strain sequencing project: providing services to taxonomists for standard genome sequencing and annotation.</title>
        <authorList>
            <consortium name="The Broad Institute Genomics Platform"/>
            <consortium name="The Broad Institute Genome Sequencing Center for Infectious Disease"/>
            <person name="Wu L."/>
            <person name="Ma J."/>
        </authorList>
    </citation>
    <scope>NUCLEOTIDE SEQUENCE [LARGE SCALE GENOMIC DNA]</scope>
    <source>
        <strain evidence="2">JCM 17983</strain>
    </source>
</reference>
<comment type="caution">
    <text evidence="1">The sequence shown here is derived from an EMBL/GenBank/DDBJ whole genome shotgun (WGS) entry which is preliminary data.</text>
</comment>
<dbReference type="RefSeq" id="WP_274230525.1">
    <property type="nucleotide sequence ID" value="NZ_BAABHQ010000004.1"/>
</dbReference>
<name>A0ABP9E8F3_9PSEU</name>
<organism evidence="1 2">
    <name type="scientific">Actinomycetospora straminea</name>
    <dbReference type="NCBI Taxonomy" id="663607"/>
    <lineage>
        <taxon>Bacteria</taxon>
        <taxon>Bacillati</taxon>
        <taxon>Actinomycetota</taxon>
        <taxon>Actinomycetes</taxon>
        <taxon>Pseudonocardiales</taxon>
        <taxon>Pseudonocardiaceae</taxon>
        <taxon>Actinomycetospora</taxon>
    </lineage>
</organism>
<dbReference type="Gene3D" id="3.10.450.50">
    <property type="match status" value="1"/>
</dbReference>
<evidence type="ECO:0000313" key="1">
    <source>
        <dbReference type="EMBL" id="GAA4872249.1"/>
    </source>
</evidence>
<dbReference type="EMBL" id="BAABHQ010000004">
    <property type="protein sequence ID" value="GAA4872249.1"/>
    <property type="molecule type" value="Genomic_DNA"/>
</dbReference>
<dbReference type="InterPro" id="IPR032710">
    <property type="entry name" value="NTF2-like_dom_sf"/>
</dbReference>
<dbReference type="Proteomes" id="UP001500457">
    <property type="component" value="Unassembled WGS sequence"/>
</dbReference>
<accession>A0ABP9E8F3</accession>
<evidence type="ECO:0008006" key="3">
    <source>
        <dbReference type="Google" id="ProtNLM"/>
    </source>
</evidence>
<proteinExistence type="predicted"/>
<gene>
    <name evidence="1" type="ORF">GCM10023203_22390</name>
</gene>
<keyword evidence="2" id="KW-1185">Reference proteome</keyword>
<sequence length="174" mass="19329">MDATSANPTGDKATCIRAMELMTTGTVDDFAEVYAADALDREADDHPPLRGPQGLHRSAVRLREAFADMHWEVHRAVQDGPIVVLHTTMSGRQQGTLTAYGPDGAVRAVFPSRGRSFAVTQTHWFRMEGGMIAEHWANRDDMTMGRQLGWIPPTPAYIVKMVRARRQAQRATKV</sequence>
<dbReference type="InterPro" id="IPR009959">
    <property type="entry name" value="Cyclase_SnoaL-like"/>
</dbReference>
<dbReference type="Pfam" id="PF07366">
    <property type="entry name" value="SnoaL"/>
    <property type="match status" value="1"/>
</dbReference>
<evidence type="ECO:0000313" key="2">
    <source>
        <dbReference type="Proteomes" id="UP001500457"/>
    </source>
</evidence>
<protein>
    <recommendedName>
        <fullName evidence="3">Ester cyclase</fullName>
    </recommendedName>
</protein>